<evidence type="ECO:0000256" key="2">
    <source>
        <dbReference type="ARBA" id="ARBA00005745"/>
    </source>
</evidence>
<proteinExistence type="inferred from homology"/>
<evidence type="ECO:0000256" key="3">
    <source>
        <dbReference type="ARBA" id="ARBA00022475"/>
    </source>
</evidence>
<dbReference type="EMBL" id="FWXY01000003">
    <property type="protein sequence ID" value="SMC50082.1"/>
    <property type="molecule type" value="Genomic_DNA"/>
</dbReference>
<dbReference type="Proteomes" id="UP000192418">
    <property type="component" value="Unassembled WGS sequence"/>
</dbReference>
<keyword evidence="7 8" id="KW-0472">Membrane</keyword>
<dbReference type="AlphaFoldDB" id="A0A1W1ZPE2"/>
<feature type="transmembrane region" description="Helical" evidence="8">
    <location>
        <begin position="170"/>
        <end position="191"/>
    </location>
</feature>
<comment type="subcellular location">
    <subcellularLocation>
        <location evidence="1">Cell inner membrane</location>
        <topology evidence="1">Multi-pass membrane protein</topology>
    </subcellularLocation>
</comment>
<evidence type="ECO:0000256" key="4">
    <source>
        <dbReference type="ARBA" id="ARBA00022519"/>
    </source>
</evidence>
<organism evidence="10 11">
    <name type="scientific">Desulfocicer vacuolatum DSM 3385</name>
    <dbReference type="NCBI Taxonomy" id="1121400"/>
    <lineage>
        <taxon>Bacteria</taxon>
        <taxon>Pseudomonadati</taxon>
        <taxon>Thermodesulfobacteriota</taxon>
        <taxon>Desulfobacteria</taxon>
        <taxon>Desulfobacterales</taxon>
        <taxon>Desulfobacteraceae</taxon>
        <taxon>Desulfocicer</taxon>
    </lineage>
</organism>
<gene>
    <name evidence="10" type="ORF">SAMN02746065_10368</name>
</gene>
<dbReference type="STRING" id="1121400.SAMN02746065_10368"/>
<dbReference type="PRINTS" id="PR00812">
    <property type="entry name" value="BCTERIALGSPF"/>
</dbReference>
<dbReference type="InterPro" id="IPR018076">
    <property type="entry name" value="T2SS_GspF_dom"/>
</dbReference>
<evidence type="ECO:0000256" key="1">
    <source>
        <dbReference type="ARBA" id="ARBA00004429"/>
    </source>
</evidence>
<feature type="transmembrane region" description="Helical" evidence="8">
    <location>
        <begin position="253"/>
        <end position="270"/>
    </location>
</feature>
<keyword evidence="6 8" id="KW-1133">Transmembrane helix</keyword>
<dbReference type="GO" id="GO:0015628">
    <property type="term" value="P:protein secretion by the type II secretion system"/>
    <property type="evidence" value="ECO:0007669"/>
    <property type="project" value="TreeGrafter"/>
</dbReference>
<accession>A0A1W1ZPE2</accession>
<evidence type="ECO:0000256" key="8">
    <source>
        <dbReference type="SAM" id="Phobius"/>
    </source>
</evidence>
<evidence type="ECO:0000259" key="9">
    <source>
        <dbReference type="Pfam" id="PF00482"/>
    </source>
</evidence>
<feature type="domain" description="Type II secretion system protein GspF" evidence="9">
    <location>
        <begin position="70"/>
        <end position="192"/>
    </location>
</feature>
<dbReference type="PANTHER" id="PTHR30012">
    <property type="entry name" value="GENERAL SECRETION PATHWAY PROTEIN"/>
    <property type="match status" value="1"/>
</dbReference>
<dbReference type="Pfam" id="PF00482">
    <property type="entry name" value="T2SSF"/>
    <property type="match status" value="2"/>
</dbReference>
<evidence type="ECO:0000256" key="7">
    <source>
        <dbReference type="ARBA" id="ARBA00023136"/>
    </source>
</evidence>
<keyword evidence="5 8" id="KW-0812">Transmembrane</keyword>
<dbReference type="OrthoDB" id="9805682at2"/>
<feature type="transmembrane region" description="Helical" evidence="8">
    <location>
        <begin position="375"/>
        <end position="395"/>
    </location>
</feature>
<evidence type="ECO:0000256" key="5">
    <source>
        <dbReference type="ARBA" id="ARBA00022692"/>
    </source>
</evidence>
<dbReference type="RefSeq" id="WP_084067047.1">
    <property type="nucleotide sequence ID" value="NZ_FWXY01000003.1"/>
</dbReference>
<keyword evidence="3" id="KW-1003">Cell membrane</keyword>
<protein>
    <submittedName>
        <fullName evidence="10">Type IV pilus assembly protein PilC</fullName>
    </submittedName>
</protein>
<evidence type="ECO:0000313" key="10">
    <source>
        <dbReference type="EMBL" id="SMC50082.1"/>
    </source>
</evidence>
<dbReference type="GO" id="GO:0005886">
    <property type="term" value="C:plasma membrane"/>
    <property type="evidence" value="ECO:0007669"/>
    <property type="project" value="UniProtKB-SubCell"/>
</dbReference>
<sequence>MPTYRCKIATSDGYVVERVIAADTIDSIKAQLVKDGTHLVSARKSAGTSSFFSFKSQIYIKSKAFYAFNQELSVLLKAGLPVVTAFDNILLKKKQHHGFYKLLGDIRNDIASGESVSGAVGKYSHIFSPLYVASLKAGESGGDLPGAIFNYLAYIRKTDALKQKVKAASIYPLILSVCSIFVVAFLIFFVVPAVTGSFVETGRDLPFFTTLLLNITDFVKRRYGLMGMGVVLIFCLGYFFLRWERSALIFDRFLLRVPFVGEIITCYFMARFSATLSTMLSSGNPLNLAVRIASGLVGNRYMHGCIMRALHGLEQGVGFADSLESTGVFPNMAISMIAAGEEGGSLESVLMDVAKFYDTDIENKLTMITSSLEPLLMVIMGVIIGFIVLAMYMPIFQMAGTIG</sequence>
<dbReference type="FunFam" id="1.20.81.30:FF:000001">
    <property type="entry name" value="Type II secretion system protein F"/>
    <property type="match status" value="1"/>
</dbReference>
<reference evidence="10 11" key="1">
    <citation type="submission" date="2017-04" db="EMBL/GenBank/DDBJ databases">
        <authorList>
            <person name="Afonso C.L."/>
            <person name="Miller P.J."/>
            <person name="Scott M.A."/>
            <person name="Spackman E."/>
            <person name="Goraichik I."/>
            <person name="Dimitrov K.M."/>
            <person name="Suarez D.L."/>
            <person name="Swayne D.E."/>
        </authorList>
    </citation>
    <scope>NUCLEOTIDE SEQUENCE [LARGE SCALE GENOMIC DNA]</scope>
    <source>
        <strain evidence="10 11">DSM 3385</strain>
    </source>
</reference>
<comment type="similarity">
    <text evidence="2">Belongs to the GSP F family.</text>
</comment>
<dbReference type="Gene3D" id="1.20.81.30">
    <property type="entry name" value="Type II secretion system (T2SS), domain F"/>
    <property type="match status" value="2"/>
</dbReference>
<feature type="domain" description="Type II secretion system protein GspF" evidence="9">
    <location>
        <begin position="272"/>
        <end position="394"/>
    </location>
</feature>
<dbReference type="InterPro" id="IPR003004">
    <property type="entry name" value="GspF/PilC"/>
</dbReference>
<evidence type="ECO:0000313" key="11">
    <source>
        <dbReference type="Proteomes" id="UP000192418"/>
    </source>
</evidence>
<evidence type="ECO:0000256" key="6">
    <source>
        <dbReference type="ARBA" id="ARBA00022989"/>
    </source>
</evidence>
<feature type="transmembrane region" description="Helical" evidence="8">
    <location>
        <begin position="223"/>
        <end position="241"/>
    </location>
</feature>
<dbReference type="InterPro" id="IPR042094">
    <property type="entry name" value="T2SS_GspF_sf"/>
</dbReference>
<keyword evidence="4" id="KW-0997">Cell inner membrane</keyword>
<dbReference type="PANTHER" id="PTHR30012:SF7">
    <property type="entry name" value="PROTEIN TRANSPORT PROTEIN HOFC HOMOLOG"/>
    <property type="match status" value="1"/>
</dbReference>
<name>A0A1W1ZPE2_9BACT</name>
<keyword evidence="11" id="KW-1185">Reference proteome</keyword>